<dbReference type="PANTHER" id="PTHR42870:SF1">
    <property type="entry name" value="NON-SPECIFIC LIPID-TRANSFER PROTEIN-LIKE 2"/>
    <property type="match status" value="1"/>
</dbReference>
<dbReference type="OrthoDB" id="5185121at2"/>
<dbReference type="PIRSF" id="PIRSF000429">
    <property type="entry name" value="Ac-CoA_Ac_transf"/>
    <property type="match status" value="1"/>
</dbReference>
<dbReference type="PROSITE" id="PS51257">
    <property type="entry name" value="PROKAR_LIPOPROTEIN"/>
    <property type="match status" value="1"/>
</dbReference>
<reference evidence="2" key="1">
    <citation type="submission" date="2016-10" db="EMBL/GenBank/DDBJ databases">
        <authorList>
            <person name="Varghese N."/>
            <person name="Submissions S."/>
        </authorList>
    </citation>
    <scope>NUCLEOTIDE SEQUENCE [LARGE SCALE GENOMIC DNA]</scope>
    <source>
        <strain evidence="2">DSM 44526</strain>
    </source>
</reference>
<evidence type="ECO:0000313" key="2">
    <source>
        <dbReference type="Proteomes" id="UP000198863"/>
    </source>
</evidence>
<gene>
    <name evidence="1" type="ORF">SAMN05660324_1901</name>
</gene>
<dbReference type="SUPFAM" id="SSF53901">
    <property type="entry name" value="Thiolase-like"/>
    <property type="match status" value="1"/>
</dbReference>
<name>A0A1G7S6V0_9ACTN</name>
<dbReference type="InterPro" id="IPR016039">
    <property type="entry name" value="Thiolase-like"/>
</dbReference>
<dbReference type="InterPro" id="IPR002155">
    <property type="entry name" value="Thiolase"/>
</dbReference>
<dbReference type="Gene3D" id="3.40.47.10">
    <property type="match status" value="1"/>
</dbReference>
<sequence>MTNRVRPGPVHVVGLSCTPLLAEQDAVLDELVFDAVSAALSECALRKSDVGLSVLASMDVPDGRSISSGLTTAAAAGYLSDSYRLEADSGSAVAAAAQAVAAGDVEIAIAVGVHNPEHHAEDDAGRRRFLEQLSNLAFEPAFDRPVGMTAQTVYGMQAAHALHSGEVSLDDWAELSAAAITRGATGRRPGRSGPVTAADVLASAPVVSPLLDLMLPAPVTGAAAVVLASPARAARLLGRSAVLTGIGQATGDHTWTGDWLTRPGATTARAAADAYQNAELVDPGAEVAVVELSAPTPALHGPYLAALQLQGLAPERVSPSGGLASAHAGLANGIIRLLEAVEWLEQHQPRGRAVVHSVDTITGTVSEESTVVVVEGI</sequence>
<accession>A0A1G7S6V0</accession>
<keyword evidence="2" id="KW-1185">Reference proteome</keyword>
<proteinExistence type="predicted"/>
<protein>
    <submittedName>
        <fullName evidence="1">Acetyl-CoA acetyltransferase</fullName>
    </submittedName>
</protein>
<keyword evidence="1" id="KW-0808">Transferase</keyword>
<evidence type="ECO:0000313" key="1">
    <source>
        <dbReference type="EMBL" id="SDG18728.1"/>
    </source>
</evidence>
<dbReference type="RefSeq" id="WP_091061907.1">
    <property type="nucleotide sequence ID" value="NZ_FNCF01000003.1"/>
</dbReference>
<dbReference type="GO" id="GO:0016747">
    <property type="term" value="F:acyltransferase activity, transferring groups other than amino-acyl groups"/>
    <property type="evidence" value="ECO:0007669"/>
    <property type="project" value="InterPro"/>
</dbReference>
<dbReference type="EMBL" id="FNCF01000003">
    <property type="protein sequence ID" value="SDG18728.1"/>
    <property type="molecule type" value="Genomic_DNA"/>
</dbReference>
<dbReference type="Proteomes" id="UP000198863">
    <property type="component" value="Unassembled WGS sequence"/>
</dbReference>
<dbReference type="PANTHER" id="PTHR42870">
    <property type="entry name" value="ACETYL-COA C-ACETYLTRANSFERASE"/>
    <property type="match status" value="1"/>
</dbReference>
<dbReference type="AlphaFoldDB" id="A0A1G7S6V0"/>
<organism evidence="1 2">
    <name type="scientific">Klenkia brasiliensis</name>
    <dbReference type="NCBI Taxonomy" id="333142"/>
    <lineage>
        <taxon>Bacteria</taxon>
        <taxon>Bacillati</taxon>
        <taxon>Actinomycetota</taxon>
        <taxon>Actinomycetes</taxon>
        <taxon>Geodermatophilales</taxon>
        <taxon>Geodermatophilaceae</taxon>
        <taxon>Klenkia</taxon>
    </lineage>
</organism>